<dbReference type="RefSeq" id="WP_039398428.1">
    <property type="nucleotide sequence ID" value="NZ_CABPRX010000002.1"/>
</dbReference>
<accession>A0A239SKS0</accession>
<dbReference type="Proteomes" id="UP000215126">
    <property type="component" value="Chromosome 1"/>
</dbReference>
<dbReference type="GeneID" id="88095040"/>
<dbReference type="AlphaFoldDB" id="A0A239SKS0"/>
<name>A0A239SKS0_9BURK</name>
<proteinExistence type="predicted"/>
<evidence type="ECO:0000313" key="2">
    <source>
        <dbReference type="Proteomes" id="UP000215126"/>
    </source>
</evidence>
<gene>
    <name evidence="1" type="ORF">SAMEA4530655_02400</name>
</gene>
<reference evidence="1 2" key="1">
    <citation type="submission" date="2017-06" db="EMBL/GenBank/DDBJ databases">
        <authorList>
            <consortium name="Pathogen Informatics"/>
        </authorList>
    </citation>
    <scope>NUCLEOTIDE SEQUENCE [LARGE SCALE GENOMIC DNA]</scope>
    <source>
        <strain evidence="1 2">NCTC13161</strain>
    </source>
</reference>
<evidence type="ECO:0000313" key="1">
    <source>
        <dbReference type="EMBL" id="SNU85303.1"/>
    </source>
</evidence>
<evidence type="ECO:0008006" key="3">
    <source>
        <dbReference type="Google" id="ProtNLM"/>
    </source>
</evidence>
<keyword evidence="2" id="KW-1185">Reference proteome</keyword>
<dbReference type="EMBL" id="LT906435">
    <property type="protein sequence ID" value="SNU85303.1"/>
    <property type="molecule type" value="Genomic_DNA"/>
</dbReference>
<protein>
    <recommendedName>
        <fullName evidence="3">Phasin domain-containing protein</fullName>
    </recommendedName>
</protein>
<sequence length="171" mass="18789">MPTEQNPPLHIYKAPMLAALDAHRHWLANLKCLRQVQLQADDGLLEADDAFGAELANAPSFNAVFTSQLAFINRQLAVQHLIWQGWLQMGARGPAAWAEQYQCAEKAWQHIFSDTLDASSNRGSSAWEAWGDLTRSAMDAVNTLSGETGRTLAQRLASLQTTLVGTASEKQ</sequence>
<dbReference type="STRING" id="93222.NA29_16210"/>
<dbReference type="OrthoDB" id="8942900at2"/>
<organism evidence="1 2">
    <name type="scientific">Pandoraea sputorum</name>
    <dbReference type="NCBI Taxonomy" id="93222"/>
    <lineage>
        <taxon>Bacteria</taxon>
        <taxon>Pseudomonadati</taxon>
        <taxon>Pseudomonadota</taxon>
        <taxon>Betaproteobacteria</taxon>
        <taxon>Burkholderiales</taxon>
        <taxon>Burkholderiaceae</taxon>
        <taxon>Pandoraea</taxon>
    </lineage>
</organism>
<dbReference type="KEGG" id="pspu:NA29_16210"/>